<evidence type="ECO:0000313" key="6">
    <source>
        <dbReference type="EMBL" id="KKW17443.1"/>
    </source>
</evidence>
<name>A0A0G1WF82_9BACT</name>
<dbReference type="GO" id="GO:0030677">
    <property type="term" value="C:ribonuclease P complex"/>
    <property type="evidence" value="ECO:0007669"/>
    <property type="project" value="TreeGrafter"/>
</dbReference>
<evidence type="ECO:0000256" key="1">
    <source>
        <dbReference type="ARBA" id="ARBA00022694"/>
    </source>
</evidence>
<dbReference type="PATRIC" id="fig|1619043.3.peg.112"/>
<dbReference type="PANTHER" id="PTHR33992">
    <property type="entry name" value="RIBONUCLEASE P PROTEIN COMPONENT"/>
    <property type="match status" value="1"/>
</dbReference>
<dbReference type="AlphaFoldDB" id="A0A0G1WF82"/>
<dbReference type="GO" id="GO:0000049">
    <property type="term" value="F:tRNA binding"/>
    <property type="evidence" value="ECO:0007669"/>
    <property type="project" value="InterPro"/>
</dbReference>
<accession>A0A0G1WF82</accession>
<sequence>MVASYGLPATGSSEAMKLRKKYSTVDFFPTAGTVWAYETHISAEKEKAIKNTRISQAIRHDQRPSGLVAPAQKGQSEAFGVGFLQMPRKNSLSHADFVRIDMAKFRRERGSYFILSFGILYGQKTLGIKASCVVSKKTAPRAVDRNLIKRRWREAMRECLPFLSAPATLIFYAMRPANNASYKDIKKDVAALVSLSRAKLRAS</sequence>
<dbReference type="GO" id="GO:0042781">
    <property type="term" value="F:3'-tRNA processing endoribonuclease activity"/>
    <property type="evidence" value="ECO:0007669"/>
    <property type="project" value="TreeGrafter"/>
</dbReference>
<gene>
    <name evidence="6" type="ORF">UY58_C0003G0020</name>
</gene>
<keyword evidence="4" id="KW-0378">Hydrolase</keyword>
<dbReference type="EMBL" id="LCQN01000003">
    <property type="protein sequence ID" value="KKW17443.1"/>
    <property type="molecule type" value="Genomic_DNA"/>
</dbReference>
<keyword evidence="1" id="KW-0819">tRNA processing</keyword>
<dbReference type="Gene3D" id="3.30.230.10">
    <property type="match status" value="1"/>
</dbReference>
<organism evidence="6 7">
    <name type="scientific">Candidatus Magasanikbacteria bacterium GW2011_GWA2_50_22</name>
    <dbReference type="NCBI Taxonomy" id="1619043"/>
    <lineage>
        <taxon>Bacteria</taxon>
        <taxon>Candidatus Magasanikiibacteriota</taxon>
    </lineage>
</organism>
<proteinExistence type="predicted"/>
<evidence type="ECO:0000256" key="5">
    <source>
        <dbReference type="ARBA" id="ARBA00022884"/>
    </source>
</evidence>
<keyword evidence="3" id="KW-0255">Endonuclease</keyword>
<dbReference type="SUPFAM" id="SSF54211">
    <property type="entry name" value="Ribosomal protein S5 domain 2-like"/>
    <property type="match status" value="1"/>
</dbReference>
<dbReference type="Pfam" id="PF00825">
    <property type="entry name" value="Ribonuclease_P"/>
    <property type="match status" value="1"/>
</dbReference>
<dbReference type="InterPro" id="IPR014721">
    <property type="entry name" value="Ribsml_uS5_D2-typ_fold_subgr"/>
</dbReference>
<evidence type="ECO:0000256" key="2">
    <source>
        <dbReference type="ARBA" id="ARBA00022722"/>
    </source>
</evidence>
<dbReference type="InterPro" id="IPR020568">
    <property type="entry name" value="Ribosomal_Su5_D2-typ_SF"/>
</dbReference>
<comment type="caution">
    <text evidence="6">The sequence shown here is derived from an EMBL/GenBank/DDBJ whole genome shotgun (WGS) entry which is preliminary data.</text>
</comment>
<dbReference type="InterPro" id="IPR000100">
    <property type="entry name" value="RNase_P"/>
</dbReference>
<dbReference type="Proteomes" id="UP000033982">
    <property type="component" value="Unassembled WGS sequence"/>
</dbReference>
<evidence type="ECO:0000256" key="4">
    <source>
        <dbReference type="ARBA" id="ARBA00022801"/>
    </source>
</evidence>
<dbReference type="PANTHER" id="PTHR33992:SF1">
    <property type="entry name" value="RIBONUCLEASE P PROTEIN COMPONENT"/>
    <property type="match status" value="1"/>
</dbReference>
<keyword evidence="5" id="KW-0694">RNA-binding</keyword>
<reference evidence="6 7" key="1">
    <citation type="journal article" date="2015" name="Nature">
        <title>rRNA introns, odd ribosomes, and small enigmatic genomes across a large radiation of phyla.</title>
        <authorList>
            <person name="Brown C.T."/>
            <person name="Hug L.A."/>
            <person name="Thomas B.C."/>
            <person name="Sharon I."/>
            <person name="Castelle C.J."/>
            <person name="Singh A."/>
            <person name="Wilkins M.J."/>
            <person name="Williams K.H."/>
            <person name="Banfield J.F."/>
        </authorList>
    </citation>
    <scope>NUCLEOTIDE SEQUENCE [LARGE SCALE GENOMIC DNA]</scope>
</reference>
<dbReference type="GO" id="GO:0004526">
    <property type="term" value="F:ribonuclease P activity"/>
    <property type="evidence" value="ECO:0007669"/>
    <property type="project" value="InterPro"/>
</dbReference>
<evidence type="ECO:0000256" key="3">
    <source>
        <dbReference type="ARBA" id="ARBA00022759"/>
    </source>
</evidence>
<evidence type="ECO:0000313" key="7">
    <source>
        <dbReference type="Proteomes" id="UP000033982"/>
    </source>
</evidence>
<keyword evidence="2" id="KW-0540">Nuclease</keyword>
<protein>
    <submittedName>
        <fullName evidence="6">Uncharacterized protein</fullName>
    </submittedName>
</protein>